<sequence length="12" mass="1405">MRLALWNGRCGK</sequence>
<evidence type="ECO:0000313" key="1">
    <source>
        <dbReference type="EMBL" id="JAH70535.1"/>
    </source>
</evidence>
<reference evidence="1" key="1">
    <citation type="submission" date="2014-11" db="EMBL/GenBank/DDBJ databases">
        <authorList>
            <person name="Amaro Gonzalez C."/>
        </authorList>
    </citation>
    <scope>NUCLEOTIDE SEQUENCE</scope>
</reference>
<protein>
    <submittedName>
        <fullName evidence="1">Uncharacterized protein</fullName>
    </submittedName>
</protein>
<proteinExistence type="predicted"/>
<accession>A0A0E9UZB7</accession>
<organism evidence="1">
    <name type="scientific">Anguilla anguilla</name>
    <name type="common">European freshwater eel</name>
    <name type="synonym">Muraena anguilla</name>
    <dbReference type="NCBI Taxonomy" id="7936"/>
    <lineage>
        <taxon>Eukaryota</taxon>
        <taxon>Metazoa</taxon>
        <taxon>Chordata</taxon>
        <taxon>Craniata</taxon>
        <taxon>Vertebrata</taxon>
        <taxon>Euteleostomi</taxon>
        <taxon>Actinopterygii</taxon>
        <taxon>Neopterygii</taxon>
        <taxon>Teleostei</taxon>
        <taxon>Anguilliformes</taxon>
        <taxon>Anguillidae</taxon>
        <taxon>Anguilla</taxon>
    </lineage>
</organism>
<name>A0A0E9UZB7_ANGAN</name>
<dbReference type="EMBL" id="GBXM01038042">
    <property type="protein sequence ID" value="JAH70535.1"/>
    <property type="molecule type" value="Transcribed_RNA"/>
</dbReference>
<reference evidence="1" key="2">
    <citation type="journal article" date="2015" name="Fish Shellfish Immunol.">
        <title>Early steps in the European eel (Anguilla anguilla)-Vibrio vulnificus interaction in the gills: Role of the RtxA13 toxin.</title>
        <authorList>
            <person name="Callol A."/>
            <person name="Pajuelo D."/>
            <person name="Ebbesson L."/>
            <person name="Teles M."/>
            <person name="MacKenzie S."/>
            <person name="Amaro C."/>
        </authorList>
    </citation>
    <scope>NUCLEOTIDE SEQUENCE</scope>
</reference>